<keyword evidence="7" id="KW-1185">Reference proteome</keyword>
<dbReference type="RefSeq" id="WP_132417697.1">
    <property type="nucleotide sequence ID" value="NZ_SKFG01000006.1"/>
</dbReference>
<dbReference type="PANTHER" id="PTHR36438">
    <property type="entry name" value="IRON-SULFUR CLUSTER REPAIR PROTEIN YTFE"/>
    <property type="match status" value="1"/>
</dbReference>
<organism evidence="6 7">
    <name type="scientific">Paenibacillus albiflavus</name>
    <dbReference type="NCBI Taxonomy" id="2545760"/>
    <lineage>
        <taxon>Bacteria</taxon>
        <taxon>Bacillati</taxon>
        <taxon>Bacillota</taxon>
        <taxon>Bacilli</taxon>
        <taxon>Bacillales</taxon>
        <taxon>Paenibacillaceae</taxon>
        <taxon>Paenibacillus</taxon>
    </lineage>
</organism>
<dbReference type="AlphaFoldDB" id="A0A4R4EGI7"/>
<feature type="domain" description="Hemerythrin-like" evidence="5">
    <location>
        <begin position="87"/>
        <end position="227"/>
    </location>
</feature>
<gene>
    <name evidence="6" type="primary">ric</name>
    <name evidence="6" type="ORF">E0485_09060</name>
</gene>
<accession>A0A4R4EGI7</accession>
<keyword evidence="3" id="KW-0479">Metal-binding</keyword>
<evidence type="ECO:0000256" key="1">
    <source>
        <dbReference type="ARBA" id="ARBA00004496"/>
    </source>
</evidence>
<keyword evidence="4" id="KW-0408">Iron</keyword>
<protein>
    <submittedName>
        <fullName evidence="6">Iron-sulfur cluster repair di-iron protein</fullName>
    </submittedName>
</protein>
<dbReference type="InterPro" id="IPR012312">
    <property type="entry name" value="Hemerythrin-like"/>
</dbReference>
<dbReference type="GO" id="GO:0046872">
    <property type="term" value="F:metal ion binding"/>
    <property type="evidence" value="ECO:0007669"/>
    <property type="project" value="UniProtKB-KW"/>
</dbReference>
<dbReference type="Pfam" id="PF04405">
    <property type="entry name" value="ScdA_N"/>
    <property type="match status" value="1"/>
</dbReference>
<evidence type="ECO:0000313" key="6">
    <source>
        <dbReference type="EMBL" id="TCZ78260.1"/>
    </source>
</evidence>
<evidence type="ECO:0000256" key="3">
    <source>
        <dbReference type="ARBA" id="ARBA00022723"/>
    </source>
</evidence>
<evidence type="ECO:0000256" key="4">
    <source>
        <dbReference type="ARBA" id="ARBA00023004"/>
    </source>
</evidence>
<sequence>MNETTLQTQVADIVTAVPQTADLFRKLRIDYCCGGKISLQEAALGRNLDPMQVLTNVLEIEQAQVAYAANNLQSHDEAELIEYIQSKYHAHLREELAQLPPYVTKLARVHGGHSPHLLRVQELFEALRQELLEHTAEEEEVVFPLVLQYVTNPVQETSVKLLPYLLNLEEEHDKAGHILKELRDITHDFMPPDDACGTYRLVYHRLSLLEKETFEHIHLENHVLFDQVRAIMPA</sequence>
<evidence type="ECO:0000313" key="7">
    <source>
        <dbReference type="Proteomes" id="UP000295418"/>
    </source>
</evidence>
<comment type="subcellular location">
    <subcellularLocation>
        <location evidence="1">Cytoplasm</location>
    </subcellularLocation>
</comment>
<reference evidence="6 7" key="1">
    <citation type="submission" date="2019-03" db="EMBL/GenBank/DDBJ databases">
        <authorList>
            <person name="Kim M.K.M."/>
        </authorList>
    </citation>
    <scope>NUCLEOTIDE SEQUENCE [LARGE SCALE GENOMIC DNA]</scope>
    <source>
        <strain evidence="6 7">18JY21-1</strain>
    </source>
</reference>
<comment type="caution">
    <text evidence="6">The sequence shown here is derived from an EMBL/GenBank/DDBJ whole genome shotgun (WGS) entry which is preliminary data.</text>
</comment>
<keyword evidence="2" id="KW-0963">Cytoplasm</keyword>
<dbReference type="PANTHER" id="PTHR36438:SF1">
    <property type="entry name" value="IRON-SULFUR CLUSTER REPAIR PROTEIN YTFE"/>
    <property type="match status" value="1"/>
</dbReference>
<dbReference type="InterPro" id="IPR019903">
    <property type="entry name" value="RIC_family"/>
</dbReference>
<dbReference type="GO" id="GO:0005737">
    <property type="term" value="C:cytoplasm"/>
    <property type="evidence" value="ECO:0007669"/>
    <property type="project" value="UniProtKB-SubCell"/>
</dbReference>
<dbReference type="OrthoDB" id="9797132at2"/>
<dbReference type="Gene3D" id="1.20.120.520">
    <property type="entry name" value="nmb1532 protein domain like"/>
    <property type="match status" value="1"/>
</dbReference>
<evidence type="ECO:0000259" key="5">
    <source>
        <dbReference type="Pfam" id="PF01814"/>
    </source>
</evidence>
<name>A0A4R4EGI7_9BACL</name>
<dbReference type="Pfam" id="PF01814">
    <property type="entry name" value="Hemerythrin"/>
    <property type="match status" value="1"/>
</dbReference>
<proteinExistence type="predicted"/>
<evidence type="ECO:0000256" key="2">
    <source>
        <dbReference type="ARBA" id="ARBA00022490"/>
    </source>
</evidence>
<dbReference type="EMBL" id="SKFG01000006">
    <property type="protein sequence ID" value="TCZ78260.1"/>
    <property type="molecule type" value="Genomic_DNA"/>
</dbReference>
<dbReference type="NCBIfam" id="TIGR03652">
    <property type="entry name" value="FeS_repair_RIC"/>
    <property type="match status" value="1"/>
</dbReference>
<dbReference type="Proteomes" id="UP000295418">
    <property type="component" value="Unassembled WGS sequence"/>
</dbReference>